<dbReference type="AlphaFoldDB" id="A0A1I7CAG7"/>
<keyword evidence="3" id="KW-1185">Reference proteome</keyword>
<dbReference type="RefSeq" id="WP_091694794.1">
    <property type="nucleotide sequence ID" value="NZ_FPBF01000004.1"/>
</dbReference>
<dbReference type="STRING" id="305507.SAMN04489724_3008"/>
<organism evidence="2 3">
    <name type="scientific">Algoriphagus locisalis</name>
    <dbReference type="NCBI Taxonomy" id="305507"/>
    <lineage>
        <taxon>Bacteria</taxon>
        <taxon>Pseudomonadati</taxon>
        <taxon>Bacteroidota</taxon>
        <taxon>Cytophagia</taxon>
        <taxon>Cytophagales</taxon>
        <taxon>Cyclobacteriaceae</taxon>
        <taxon>Algoriphagus</taxon>
    </lineage>
</organism>
<protein>
    <recommendedName>
        <fullName evidence="1">HTH cro/C1-type domain-containing protein</fullName>
    </recommendedName>
</protein>
<name>A0A1I7CAG7_9BACT</name>
<reference evidence="3" key="1">
    <citation type="submission" date="2016-10" db="EMBL/GenBank/DDBJ databases">
        <authorList>
            <person name="Varghese N."/>
            <person name="Submissions S."/>
        </authorList>
    </citation>
    <scope>NUCLEOTIDE SEQUENCE [LARGE SCALE GENOMIC DNA]</scope>
    <source>
        <strain evidence="3">DSM 23445</strain>
    </source>
</reference>
<evidence type="ECO:0000259" key="1">
    <source>
        <dbReference type="PROSITE" id="PS50943"/>
    </source>
</evidence>
<dbReference type="Proteomes" id="UP000199673">
    <property type="component" value="Unassembled WGS sequence"/>
</dbReference>
<dbReference type="EMBL" id="FPBF01000004">
    <property type="protein sequence ID" value="SFT96387.1"/>
    <property type="molecule type" value="Genomic_DNA"/>
</dbReference>
<evidence type="ECO:0000313" key="2">
    <source>
        <dbReference type="EMBL" id="SFT96387.1"/>
    </source>
</evidence>
<feature type="domain" description="HTH cro/C1-type" evidence="1">
    <location>
        <begin position="47"/>
        <end position="89"/>
    </location>
</feature>
<dbReference type="PROSITE" id="PS50943">
    <property type="entry name" value="HTH_CROC1"/>
    <property type="match status" value="1"/>
</dbReference>
<dbReference type="OrthoDB" id="826069at2"/>
<gene>
    <name evidence="2" type="ORF">SAMN04489724_3008</name>
</gene>
<proteinExistence type="predicted"/>
<sequence>MKNHDEKIIKGKLSLFLTKIIEKDATVKTELESQKKAVPPGLNFQDQELAFNSHLRKATISEIIQCKRLAKLTTIIKFLKAIKMTFPEFAEEFEKITIEEAQEQYQKKRGKVD</sequence>
<accession>A0A1I7CAG7</accession>
<dbReference type="InterPro" id="IPR001387">
    <property type="entry name" value="Cro/C1-type_HTH"/>
</dbReference>
<evidence type="ECO:0000313" key="3">
    <source>
        <dbReference type="Proteomes" id="UP000199673"/>
    </source>
</evidence>